<dbReference type="Proteomes" id="UP001056384">
    <property type="component" value="Chromosome 12"/>
</dbReference>
<sequence>MTALLARSLLPVAQCRQSERSDTAYQTSQSAPIYTAALTLAREAAITGAGYRACYATCWLSSVALCRCLCSTTHSHASCPSATFAFESFQLLQNDQDAAAQQPDNVLPDTTVLAPSSSASKTRQYHAGAIIPANDSTQLPEAPNTGTNFNEVSTQNMLLNNIVPNLQSIGFVSYIEPAAAGDATSRPNTFVSNILIVTE</sequence>
<dbReference type="AlphaFoldDB" id="A0A9Q9B7X4"/>
<organism evidence="1 2">
    <name type="scientific">Septoria linicola</name>
    <dbReference type="NCBI Taxonomy" id="215465"/>
    <lineage>
        <taxon>Eukaryota</taxon>
        <taxon>Fungi</taxon>
        <taxon>Dikarya</taxon>
        <taxon>Ascomycota</taxon>
        <taxon>Pezizomycotina</taxon>
        <taxon>Dothideomycetes</taxon>
        <taxon>Dothideomycetidae</taxon>
        <taxon>Mycosphaerellales</taxon>
        <taxon>Mycosphaerellaceae</taxon>
        <taxon>Septoria</taxon>
    </lineage>
</organism>
<proteinExistence type="predicted"/>
<evidence type="ECO:0000313" key="2">
    <source>
        <dbReference type="Proteomes" id="UP001056384"/>
    </source>
</evidence>
<name>A0A9Q9B7X4_9PEZI</name>
<dbReference type="EMBL" id="CP099429">
    <property type="protein sequence ID" value="USW58947.1"/>
    <property type="molecule type" value="Genomic_DNA"/>
</dbReference>
<reference evidence="1" key="1">
    <citation type="submission" date="2022-06" db="EMBL/GenBank/DDBJ databases">
        <title>Complete genome sequences of two strains of the flax pathogen Septoria linicola.</title>
        <authorList>
            <person name="Lapalu N."/>
            <person name="Simon A."/>
            <person name="Demenou B."/>
            <person name="Paumier D."/>
            <person name="Guillot M.-P."/>
            <person name="Gout L."/>
            <person name="Valade R."/>
        </authorList>
    </citation>
    <scope>NUCLEOTIDE SEQUENCE</scope>
    <source>
        <strain evidence="1">SE15195</strain>
    </source>
</reference>
<gene>
    <name evidence="1" type="ORF">Slin15195_G122660</name>
</gene>
<accession>A0A9Q9B7X4</accession>
<keyword evidence="2" id="KW-1185">Reference proteome</keyword>
<protein>
    <submittedName>
        <fullName evidence="1">Uncharacterized protein</fullName>
    </submittedName>
</protein>
<evidence type="ECO:0000313" key="1">
    <source>
        <dbReference type="EMBL" id="USW58947.1"/>
    </source>
</evidence>